<keyword evidence="2" id="KW-0662">Pyridine nucleotide biosynthesis</keyword>
<evidence type="ECO:0000256" key="6">
    <source>
        <dbReference type="ARBA" id="ARBA00037900"/>
    </source>
</evidence>
<dbReference type="InterPro" id="IPR011992">
    <property type="entry name" value="EF-hand-dom_pair"/>
</dbReference>
<comment type="pathway">
    <text evidence="6">Cofactor biosynthesis; nicotinate biosynthesis; nicotinate from nicotinamide: step 1/1.</text>
</comment>
<dbReference type="InterPro" id="IPR018247">
    <property type="entry name" value="EF_Hand_1_Ca_BS"/>
</dbReference>
<dbReference type="Gene3D" id="1.10.238.10">
    <property type="entry name" value="EF-hand"/>
    <property type="match status" value="1"/>
</dbReference>
<dbReference type="InterPro" id="IPR036380">
    <property type="entry name" value="Isochorismatase-like_sf"/>
</dbReference>
<dbReference type="SUPFAM" id="SSF47473">
    <property type="entry name" value="EF-hand"/>
    <property type="match status" value="1"/>
</dbReference>
<dbReference type="PANTHER" id="PTHR11080:SF2">
    <property type="entry name" value="LD05707P"/>
    <property type="match status" value="1"/>
</dbReference>
<dbReference type="Pfam" id="PF13202">
    <property type="entry name" value="EF-hand_5"/>
    <property type="match status" value="1"/>
</dbReference>
<reference evidence="10 11" key="1">
    <citation type="journal article" date="2010" name="Science">
        <title>Genomic comparison of the ants Camponotus floridanus and Harpegnathos saltator.</title>
        <authorList>
            <person name="Bonasio R."/>
            <person name="Zhang G."/>
            <person name="Ye C."/>
            <person name="Mutti N.S."/>
            <person name="Fang X."/>
            <person name="Qin N."/>
            <person name="Donahue G."/>
            <person name="Yang P."/>
            <person name="Li Q."/>
            <person name="Li C."/>
            <person name="Zhang P."/>
            <person name="Huang Z."/>
            <person name="Berger S.L."/>
            <person name="Reinberg D."/>
            <person name="Wang J."/>
            <person name="Liebig J."/>
        </authorList>
    </citation>
    <scope>NUCLEOTIDE SEQUENCE [LARGE SCALE GENOMIC DNA]</scope>
    <source>
        <strain evidence="10 11">R22 G/1</strain>
    </source>
</reference>
<organism evidence="11">
    <name type="scientific">Harpegnathos saltator</name>
    <name type="common">Jerdon's jumping ant</name>
    <dbReference type="NCBI Taxonomy" id="610380"/>
    <lineage>
        <taxon>Eukaryota</taxon>
        <taxon>Metazoa</taxon>
        <taxon>Ecdysozoa</taxon>
        <taxon>Arthropoda</taxon>
        <taxon>Hexapoda</taxon>
        <taxon>Insecta</taxon>
        <taxon>Pterygota</taxon>
        <taxon>Neoptera</taxon>
        <taxon>Endopterygota</taxon>
        <taxon>Hymenoptera</taxon>
        <taxon>Apocrita</taxon>
        <taxon>Aculeata</taxon>
        <taxon>Formicoidea</taxon>
        <taxon>Formicidae</taxon>
        <taxon>Ponerinae</taxon>
        <taxon>Ponerini</taxon>
        <taxon>Harpegnathos</taxon>
    </lineage>
</organism>
<dbReference type="InterPro" id="IPR052347">
    <property type="entry name" value="Isochorismatase_Nicotinamidase"/>
</dbReference>
<gene>
    <name evidence="10" type="ORF">EAI_08114</name>
</gene>
<comment type="similarity">
    <text evidence="1">Belongs to the isochorismatase family.</text>
</comment>
<evidence type="ECO:0000313" key="10">
    <source>
        <dbReference type="EMBL" id="EFN78142.1"/>
    </source>
</evidence>
<dbReference type="GO" id="GO:0008936">
    <property type="term" value="F:nicotinamidase activity"/>
    <property type="evidence" value="ECO:0007669"/>
    <property type="project" value="UniProtKB-EC"/>
</dbReference>
<evidence type="ECO:0000256" key="7">
    <source>
        <dbReference type="ARBA" id="ARBA00039017"/>
    </source>
</evidence>
<keyword evidence="5" id="KW-0106">Calcium</keyword>
<feature type="domain" description="EF-hand" evidence="9">
    <location>
        <begin position="50"/>
        <end position="85"/>
    </location>
</feature>
<dbReference type="EC" id="3.5.1.19" evidence="7"/>
<dbReference type="OMA" id="CVMNTWG"/>
<evidence type="ECO:0000313" key="11">
    <source>
        <dbReference type="Proteomes" id="UP000008237"/>
    </source>
</evidence>
<name>E2C1G6_HARSA</name>
<dbReference type="AlphaFoldDB" id="E2C1G6"/>
<dbReference type="InParanoid" id="E2C1G6"/>
<proteinExistence type="inferred from homology"/>
<evidence type="ECO:0000256" key="1">
    <source>
        <dbReference type="ARBA" id="ARBA00006336"/>
    </source>
</evidence>
<dbReference type="PROSITE" id="PS00018">
    <property type="entry name" value="EF_HAND_1"/>
    <property type="match status" value="2"/>
</dbReference>
<dbReference type="EMBL" id="GL451937">
    <property type="protein sequence ID" value="EFN78142.1"/>
    <property type="molecule type" value="Genomic_DNA"/>
</dbReference>
<dbReference type="PANTHER" id="PTHR11080">
    <property type="entry name" value="PYRAZINAMIDASE/NICOTINAMIDASE"/>
    <property type="match status" value="1"/>
</dbReference>
<dbReference type="InterPro" id="IPR002048">
    <property type="entry name" value="EF_hand_dom"/>
</dbReference>
<dbReference type="GO" id="GO:0005509">
    <property type="term" value="F:calcium ion binding"/>
    <property type="evidence" value="ECO:0007669"/>
    <property type="project" value="InterPro"/>
</dbReference>
<feature type="domain" description="EF-hand" evidence="9">
    <location>
        <begin position="20"/>
        <end position="45"/>
    </location>
</feature>
<evidence type="ECO:0000256" key="5">
    <source>
        <dbReference type="ARBA" id="ARBA00022837"/>
    </source>
</evidence>
<dbReference type="KEGG" id="hst:105188910"/>
<dbReference type="STRING" id="610380.E2C1G6"/>
<evidence type="ECO:0000256" key="2">
    <source>
        <dbReference type="ARBA" id="ARBA00022642"/>
    </source>
</evidence>
<evidence type="ECO:0000256" key="3">
    <source>
        <dbReference type="ARBA" id="ARBA00022723"/>
    </source>
</evidence>
<keyword evidence="3" id="KW-0479">Metal-binding</keyword>
<dbReference type="Proteomes" id="UP000008237">
    <property type="component" value="Unassembled WGS sequence"/>
</dbReference>
<protein>
    <recommendedName>
        <fullName evidence="7">nicotinamidase</fullName>
        <ecNumber evidence="7">3.5.1.19</ecNumber>
    </recommendedName>
    <alternativeName>
        <fullName evidence="8">Nicotinamide deamidase</fullName>
    </alternativeName>
</protein>
<evidence type="ECO:0000256" key="8">
    <source>
        <dbReference type="ARBA" id="ARBA00043224"/>
    </source>
</evidence>
<dbReference type="PROSITE" id="PS50222">
    <property type="entry name" value="EF_HAND_2"/>
    <property type="match status" value="2"/>
</dbReference>
<evidence type="ECO:0000256" key="4">
    <source>
        <dbReference type="ARBA" id="ARBA00022801"/>
    </source>
</evidence>
<dbReference type="GO" id="GO:0019363">
    <property type="term" value="P:pyridine nucleotide biosynthetic process"/>
    <property type="evidence" value="ECO:0007669"/>
    <property type="project" value="UniProtKB-KW"/>
</dbReference>
<dbReference type="Gene3D" id="3.40.50.850">
    <property type="entry name" value="Isochorismatase-like"/>
    <property type="match status" value="1"/>
</dbReference>
<dbReference type="Pfam" id="PF00857">
    <property type="entry name" value="Isochorismatase"/>
    <property type="match status" value="1"/>
</dbReference>
<dbReference type="CDD" id="cd00051">
    <property type="entry name" value="EFh"/>
    <property type="match status" value="1"/>
</dbReference>
<keyword evidence="4" id="KW-0378">Hydrolase</keyword>
<dbReference type="SMART" id="SM00054">
    <property type="entry name" value="EFh"/>
    <property type="match status" value="2"/>
</dbReference>
<accession>E2C1G6</accession>
<dbReference type="InterPro" id="IPR000868">
    <property type="entry name" value="Isochorismatase-like_dom"/>
</dbReference>
<keyword evidence="11" id="KW-1185">Reference proteome</keyword>
<evidence type="ECO:0000259" key="9">
    <source>
        <dbReference type="PROSITE" id="PS50222"/>
    </source>
</evidence>
<dbReference type="PhylomeDB" id="E2C1G6"/>
<sequence>MSCSAYNDNAVWNSPMAIRAKFDTDADGLLNYKEFLDLCVELFGMDEVKEHELQVREIFKLFDTDADGTLDERELHRCYEWIHTTANPINVLVVVDVQNDFIDGALALRNCGYNQEAAEVVEPINRLLKAGRWDRVIYTLDWHPEDHISFFDNLMMRELHPDSKVTKKTAKVFDTVIFSQPHIKQVLWPKHCVKGTWGAELHKDLLIMPSSKQICKGQDSDIEEYSAFGANDNKSELTKILLEIGATHLYVCGLAYDVCVKETCLRGLQLNYRLAVVDDCCRGANPSNIEIAKNTISESGGLVVSSERVLSLVNKGERSLIMAHHAAKNMS</sequence>
<dbReference type="SUPFAM" id="SSF52499">
    <property type="entry name" value="Isochorismatase-like hydrolases"/>
    <property type="match status" value="1"/>
</dbReference>
<dbReference type="OrthoDB" id="167809at2759"/>